<evidence type="ECO:0000313" key="3">
    <source>
        <dbReference type="Proteomes" id="UP000034793"/>
    </source>
</evidence>
<organism evidence="2 3">
    <name type="scientific">Candidatus Woesebacteria bacterium GW2011_GWA1_39_8</name>
    <dbReference type="NCBI Taxonomy" id="1618552"/>
    <lineage>
        <taxon>Bacteria</taxon>
        <taxon>Candidatus Woeseibacteriota</taxon>
    </lineage>
</organism>
<dbReference type="AlphaFoldDB" id="A0A0G0SQT6"/>
<proteinExistence type="predicted"/>
<protein>
    <submittedName>
        <fullName evidence="2">Uncharacterized protein</fullName>
    </submittedName>
</protein>
<reference evidence="2 3" key="1">
    <citation type="journal article" date="2015" name="Nature">
        <title>rRNA introns, odd ribosomes, and small enigmatic genomes across a large radiation of phyla.</title>
        <authorList>
            <person name="Brown C.T."/>
            <person name="Hug L.A."/>
            <person name="Thomas B.C."/>
            <person name="Sharon I."/>
            <person name="Castelle C.J."/>
            <person name="Singh A."/>
            <person name="Wilkins M.J."/>
            <person name="Williams K.H."/>
            <person name="Banfield J.F."/>
        </authorList>
    </citation>
    <scope>NUCLEOTIDE SEQUENCE [LARGE SCALE GENOMIC DNA]</scope>
</reference>
<feature type="region of interest" description="Disordered" evidence="1">
    <location>
        <begin position="27"/>
        <end position="53"/>
    </location>
</feature>
<sequence>MKTDRINEIFEQMEGLLSELRGLYGAENKQPTTSTASSPIRVSKSKKGVGPAKPLSDLLSQGFFSSYKTPADACKELTKRALNIDKDTMSLALMRLVRRAKMERDGAGTAKDPWKYKSK</sequence>
<name>A0A0G0SQT6_9BACT</name>
<dbReference type="Proteomes" id="UP000034793">
    <property type="component" value="Unassembled WGS sequence"/>
</dbReference>
<dbReference type="EMBL" id="LBXL01000060">
    <property type="protein sequence ID" value="KKR27992.1"/>
    <property type="molecule type" value="Genomic_DNA"/>
</dbReference>
<accession>A0A0G0SQT6</accession>
<evidence type="ECO:0000313" key="2">
    <source>
        <dbReference type="EMBL" id="KKR27992.1"/>
    </source>
</evidence>
<evidence type="ECO:0000256" key="1">
    <source>
        <dbReference type="SAM" id="MobiDB-lite"/>
    </source>
</evidence>
<comment type="caution">
    <text evidence="2">The sequence shown here is derived from an EMBL/GenBank/DDBJ whole genome shotgun (WGS) entry which is preliminary data.</text>
</comment>
<feature type="compositionally biased region" description="Polar residues" evidence="1">
    <location>
        <begin position="29"/>
        <end position="40"/>
    </location>
</feature>
<gene>
    <name evidence="2" type="ORF">UT61_C0060G0005</name>
</gene>